<sequence>MSGWSTNWSSTAVPYLPLHPAEWSLDRWLATYGSSPTALGDWFVALHEVINLNWDYTLGTGMAHFGLERKTRAYEMFKRWRDGTDKQIYLTHHSMYQATQPMYTFAPFAQPTNTMTVGPPPAPPVSQFPPALCHFNKADTGVNFGSTQENSNSFQFGTGSNNGASSEHHVEIKKETQSWDPWPVRAKNKKKKKKGAANVQVSRVAPVKPQAKEEDRKPATVTNNRADDIPETKKQKSSDGIPETKKQKSGDTPSGMKVKMTVQKGEKVISYTYALPKREESEPIAALPSTNSVAAFTEEKQIELVPQSPGWTVLQSKRKRGGGDGGEVPHDVISSQLDTRVWPKPELDEPLNSLKEECPADGEGSPAIPGSGAVDTGTTLKVELEDGELPESENAAAGSMITAPEVLVKKPDAPHVDDFKSLENSHEGSLPGGVKVTLANVAALRPAAKSNTKKEPSATVPARSIMKKKSSEKESPFLTPVDWIPTKTRTALVESNTKGPRSVIQKDHHHPPTNSTANPAKYVPPQFRAQRPPPSHQSQIKKEPATPVSSKPSKPNPIPHQNPPLHQPPQNKENPTTPLSARPRIPSIDPIGTPCNAQSEDRAAVLAAQSKPHCGLRCTIGEKLKKSKIEIIMDRMGQACDTFVEAYLKRPVKGGPKGRSTEGDLAFKLHFIRSNFRDLPEVRGLEFGVRRKLVVLVGNGVTVRNVVSHDTGEE</sequence>
<accession>A0AAD5X1Y0</accession>
<feature type="region of interest" description="Disordered" evidence="1">
    <location>
        <begin position="147"/>
        <end position="260"/>
    </location>
</feature>
<feature type="compositionally biased region" description="Pro residues" evidence="1">
    <location>
        <begin position="554"/>
        <end position="567"/>
    </location>
</feature>
<feature type="compositionally biased region" description="Basic and acidic residues" evidence="1">
    <location>
        <begin position="166"/>
        <end position="177"/>
    </location>
</feature>
<evidence type="ECO:0000313" key="3">
    <source>
        <dbReference type="Proteomes" id="UP001212841"/>
    </source>
</evidence>
<organism evidence="2 3">
    <name type="scientific">Rhizophlyctis rosea</name>
    <dbReference type="NCBI Taxonomy" id="64517"/>
    <lineage>
        <taxon>Eukaryota</taxon>
        <taxon>Fungi</taxon>
        <taxon>Fungi incertae sedis</taxon>
        <taxon>Chytridiomycota</taxon>
        <taxon>Chytridiomycota incertae sedis</taxon>
        <taxon>Chytridiomycetes</taxon>
        <taxon>Rhizophlyctidales</taxon>
        <taxon>Rhizophlyctidaceae</taxon>
        <taxon>Rhizophlyctis</taxon>
    </lineage>
</organism>
<feature type="region of interest" description="Disordered" evidence="1">
    <location>
        <begin position="445"/>
        <end position="596"/>
    </location>
</feature>
<comment type="caution">
    <text evidence="2">The sequence shown here is derived from an EMBL/GenBank/DDBJ whole genome shotgun (WGS) entry which is preliminary data.</text>
</comment>
<name>A0AAD5X1Y0_9FUNG</name>
<dbReference type="AlphaFoldDB" id="A0AAD5X1Y0"/>
<gene>
    <name evidence="2" type="ORF">HK097_011359</name>
</gene>
<feature type="compositionally biased region" description="Basic and acidic residues" evidence="1">
    <location>
        <begin position="225"/>
        <end position="249"/>
    </location>
</feature>
<evidence type="ECO:0000256" key="1">
    <source>
        <dbReference type="SAM" id="MobiDB-lite"/>
    </source>
</evidence>
<protein>
    <submittedName>
        <fullName evidence="2">Uncharacterized protein</fullName>
    </submittedName>
</protein>
<feature type="region of interest" description="Disordered" evidence="1">
    <location>
        <begin position="313"/>
        <end position="375"/>
    </location>
</feature>
<dbReference type="EMBL" id="JADGJD010000928">
    <property type="protein sequence ID" value="KAJ3047629.1"/>
    <property type="molecule type" value="Genomic_DNA"/>
</dbReference>
<feature type="compositionally biased region" description="Polar residues" evidence="1">
    <location>
        <begin position="487"/>
        <end position="499"/>
    </location>
</feature>
<reference evidence="2" key="1">
    <citation type="submission" date="2020-05" db="EMBL/GenBank/DDBJ databases">
        <title>Phylogenomic resolution of chytrid fungi.</title>
        <authorList>
            <person name="Stajich J.E."/>
            <person name="Amses K."/>
            <person name="Simmons R."/>
            <person name="Seto K."/>
            <person name="Myers J."/>
            <person name="Bonds A."/>
            <person name="Quandt C.A."/>
            <person name="Barry K."/>
            <person name="Liu P."/>
            <person name="Grigoriev I."/>
            <person name="Longcore J.E."/>
            <person name="James T.Y."/>
        </authorList>
    </citation>
    <scope>NUCLEOTIDE SEQUENCE</scope>
    <source>
        <strain evidence="2">JEL0318</strain>
    </source>
</reference>
<dbReference type="Proteomes" id="UP001212841">
    <property type="component" value="Unassembled WGS sequence"/>
</dbReference>
<feature type="non-terminal residue" evidence="2">
    <location>
        <position position="714"/>
    </location>
</feature>
<feature type="compositionally biased region" description="Basic residues" evidence="1">
    <location>
        <begin position="186"/>
        <end position="195"/>
    </location>
</feature>
<evidence type="ECO:0000313" key="2">
    <source>
        <dbReference type="EMBL" id="KAJ3047629.1"/>
    </source>
</evidence>
<keyword evidence="3" id="KW-1185">Reference proteome</keyword>
<proteinExistence type="predicted"/>
<feature type="compositionally biased region" description="Polar residues" evidence="1">
    <location>
        <begin position="147"/>
        <end position="165"/>
    </location>
</feature>